<keyword evidence="1" id="KW-0472">Membrane</keyword>
<keyword evidence="1" id="KW-0812">Transmembrane</keyword>
<feature type="transmembrane region" description="Helical" evidence="1">
    <location>
        <begin position="73"/>
        <end position="94"/>
    </location>
</feature>
<feature type="transmembrane region" description="Helical" evidence="1">
    <location>
        <begin position="16"/>
        <end position="36"/>
    </location>
</feature>
<keyword evidence="1" id="KW-1133">Transmembrane helix</keyword>
<evidence type="ECO:0008006" key="4">
    <source>
        <dbReference type="Google" id="ProtNLM"/>
    </source>
</evidence>
<keyword evidence="3" id="KW-1185">Reference proteome</keyword>
<dbReference type="PROSITE" id="PS51257">
    <property type="entry name" value="PROKAR_LIPOPROTEIN"/>
    <property type="match status" value="1"/>
</dbReference>
<comment type="caution">
    <text evidence="2">The sequence shown here is derived from an EMBL/GenBank/DDBJ whole genome shotgun (WGS) entry which is preliminary data.</text>
</comment>
<evidence type="ECO:0000256" key="1">
    <source>
        <dbReference type="SAM" id="Phobius"/>
    </source>
</evidence>
<sequence length="266" mass="28963">MAKCCRGCCQCQCRRVLDLMMVILCFFAIGCTVIVMGSLGTDAHHDCFFLLTFFTAILSVYCFISLLLDSSWIFFQCFAAELLSFAWSTIAAIFNGRTALTSIFIVVAALSLAMSFLSLIFMFMSSRRDAMQLPGAEIGFLQTDLPIVQTALLFYLSLVVVVASLLIATSVSSMLRNTGGEHYFLAAGPSLGPPYRAGMLPPYSGEGACFPLLWMAMFPPAHPTCFPLAGGTEDIKVVESDQPAVLDHRAIETFAFLNCSNKARGI</sequence>
<dbReference type="Proteomes" id="UP001141327">
    <property type="component" value="Unassembled WGS sequence"/>
</dbReference>
<dbReference type="EMBL" id="JAPMOS010000226">
    <property type="protein sequence ID" value="KAJ4453699.1"/>
    <property type="molecule type" value="Genomic_DNA"/>
</dbReference>
<organism evidence="2 3">
    <name type="scientific">Paratrimastix pyriformis</name>
    <dbReference type="NCBI Taxonomy" id="342808"/>
    <lineage>
        <taxon>Eukaryota</taxon>
        <taxon>Metamonada</taxon>
        <taxon>Preaxostyla</taxon>
        <taxon>Paratrimastigidae</taxon>
        <taxon>Paratrimastix</taxon>
    </lineage>
</organism>
<proteinExistence type="predicted"/>
<feature type="transmembrane region" description="Helical" evidence="1">
    <location>
        <begin position="100"/>
        <end position="124"/>
    </location>
</feature>
<protein>
    <recommendedName>
        <fullName evidence="4">NADH dehydrogenase subunit 6</fullName>
    </recommendedName>
</protein>
<gene>
    <name evidence="2" type="ORF">PAPYR_11763</name>
</gene>
<reference evidence="2" key="1">
    <citation type="journal article" date="2022" name="bioRxiv">
        <title>Genomics of Preaxostyla Flagellates Illuminates Evolutionary Transitions and the Path Towards Mitochondrial Loss.</title>
        <authorList>
            <person name="Novak L.V.F."/>
            <person name="Treitli S.C."/>
            <person name="Pyrih J."/>
            <person name="Halakuc P."/>
            <person name="Pipaliya S.V."/>
            <person name="Vacek V."/>
            <person name="Brzon O."/>
            <person name="Soukal P."/>
            <person name="Eme L."/>
            <person name="Dacks J.B."/>
            <person name="Karnkowska A."/>
            <person name="Elias M."/>
            <person name="Hampl V."/>
        </authorList>
    </citation>
    <scope>NUCLEOTIDE SEQUENCE</scope>
    <source>
        <strain evidence="2">RCP-MX</strain>
    </source>
</reference>
<feature type="transmembrane region" description="Helical" evidence="1">
    <location>
        <begin position="145"/>
        <end position="168"/>
    </location>
</feature>
<feature type="transmembrane region" description="Helical" evidence="1">
    <location>
        <begin position="48"/>
        <end position="68"/>
    </location>
</feature>
<accession>A0ABQ8U326</accession>
<evidence type="ECO:0000313" key="2">
    <source>
        <dbReference type="EMBL" id="KAJ4453699.1"/>
    </source>
</evidence>
<name>A0ABQ8U326_9EUKA</name>
<evidence type="ECO:0000313" key="3">
    <source>
        <dbReference type="Proteomes" id="UP001141327"/>
    </source>
</evidence>